<dbReference type="AlphaFoldDB" id="A0A2K9P1U5"/>
<keyword evidence="2" id="KW-1185">Reference proteome</keyword>
<dbReference type="KEGG" id="mpec:B9O19_00364"/>
<sequence>MGRQCVLYDRICTGCGECDYCDLNPMKLCDNCGKCIESGKDYQEIKIDSIITPDHQYKKHVKSDSCGCGHSHHDEN</sequence>
<gene>
    <name evidence="1" type="ORF">B9O19_00364</name>
</gene>
<dbReference type="EMBL" id="CP020991">
    <property type="protein sequence ID" value="AUO18548.1"/>
    <property type="molecule type" value="Genomic_DNA"/>
</dbReference>
<evidence type="ECO:0000313" key="1">
    <source>
        <dbReference type="EMBL" id="AUO18548.1"/>
    </source>
</evidence>
<dbReference type="Proteomes" id="UP000235589">
    <property type="component" value="Chromosome"/>
</dbReference>
<proteinExistence type="predicted"/>
<reference evidence="1 2" key="1">
    <citation type="submission" date="2017-04" db="EMBL/GenBank/DDBJ databases">
        <title>Monoglobus pectinilyticus 14 draft genome.</title>
        <authorList>
            <person name="Kim C."/>
            <person name="Rosendale D.I."/>
            <person name="Kelly W.J."/>
            <person name="Tannock G.W."/>
            <person name="Patchett M.L."/>
            <person name="Jordens J.Z."/>
        </authorList>
    </citation>
    <scope>NUCLEOTIDE SEQUENCE [LARGE SCALE GENOMIC DNA]</scope>
    <source>
        <strain evidence="1 2">14</strain>
    </source>
</reference>
<protein>
    <submittedName>
        <fullName evidence="1">Uncharacterized protein</fullName>
    </submittedName>
</protein>
<dbReference type="RefSeq" id="WP_102364842.1">
    <property type="nucleotide sequence ID" value="NZ_CP020991.1"/>
</dbReference>
<name>A0A2K9P1U5_9FIRM</name>
<evidence type="ECO:0000313" key="2">
    <source>
        <dbReference type="Proteomes" id="UP000235589"/>
    </source>
</evidence>
<dbReference type="OrthoDB" id="1938377at2"/>
<organism evidence="1 2">
    <name type="scientific">Monoglobus pectinilyticus</name>
    <dbReference type="NCBI Taxonomy" id="1981510"/>
    <lineage>
        <taxon>Bacteria</taxon>
        <taxon>Bacillati</taxon>
        <taxon>Bacillota</taxon>
        <taxon>Clostridia</taxon>
        <taxon>Monoglobales</taxon>
        <taxon>Monoglobaceae</taxon>
        <taxon>Monoglobus</taxon>
    </lineage>
</organism>
<dbReference type="GeneID" id="98061793"/>
<accession>A0A2K9P1U5</accession>